<gene>
    <name evidence="1" type="ORF">N326_11447</name>
</gene>
<reference evidence="1 2" key="1">
    <citation type="submission" date="2014-04" db="EMBL/GenBank/DDBJ databases">
        <title>Genome evolution of avian class.</title>
        <authorList>
            <person name="Zhang G."/>
            <person name="Li C."/>
        </authorList>
    </citation>
    <scope>NUCLEOTIDE SEQUENCE [LARGE SCALE GENOMIC DNA]</scope>
    <source>
        <strain evidence="1">BGI_N326</strain>
    </source>
</reference>
<dbReference type="Proteomes" id="UP000054232">
    <property type="component" value="Unassembled WGS sequence"/>
</dbReference>
<feature type="non-terminal residue" evidence="1">
    <location>
        <position position="1"/>
    </location>
</feature>
<evidence type="ECO:0000313" key="1">
    <source>
        <dbReference type="EMBL" id="KFW07759.1"/>
    </source>
</evidence>
<sequence length="133" mass="12753">PDSTIGTEPAEEVGVVTTDADIAVVVSTTVEVDVVITGKVTVGVVTAVPGNNMVAAGATIPVAIVFTVAVVDEGVVEVLIPGAAGAAVTVLAGQQAGSLAFVGLGVVTVDAATVVLSTVTGEVVVAVMTPGTT</sequence>
<dbReference type="EMBL" id="KK571621">
    <property type="protein sequence ID" value="KFW07759.1"/>
    <property type="molecule type" value="Genomic_DNA"/>
</dbReference>
<evidence type="ECO:0000313" key="2">
    <source>
        <dbReference type="Proteomes" id="UP000054232"/>
    </source>
</evidence>
<protein>
    <submittedName>
        <fullName evidence="1">Uncharacterized protein</fullName>
    </submittedName>
</protein>
<dbReference type="AlphaFoldDB" id="A0A093J9U3"/>
<keyword evidence="2" id="KW-1185">Reference proteome</keyword>
<proteinExistence type="predicted"/>
<accession>A0A093J9U3</accession>
<name>A0A093J9U3_EURHL</name>
<feature type="non-terminal residue" evidence="1">
    <location>
        <position position="133"/>
    </location>
</feature>
<organism evidence="1 2">
    <name type="scientific">Eurypyga helias</name>
    <name type="common">Sunbittern</name>
    <name type="synonym">Ardea helias</name>
    <dbReference type="NCBI Taxonomy" id="54383"/>
    <lineage>
        <taxon>Eukaryota</taxon>
        <taxon>Metazoa</taxon>
        <taxon>Chordata</taxon>
        <taxon>Craniata</taxon>
        <taxon>Vertebrata</taxon>
        <taxon>Euteleostomi</taxon>
        <taxon>Archelosauria</taxon>
        <taxon>Archosauria</taxon>
        <taxon>Dinosauria</taxon>
        <taxon>Saurischia</taxon>
        <taxon>Theropoda</taxon>
        <taxon>Coelurosauria</taxon>
        <taxon>Aves</taxon>
        <taxon>Neognathae</taxon>
        <taxon>Neoaves</taxon>
        <taxon>Phaethontimorphae</taxon>
        <taxon>Eurypygiformes</taxon>
        <taxon>Eurypygidae</taxon>
        <taxon>Eurypyga</taxon>
    </lineage>
</organism>